<accession>A0A6M2DBR3</accession>
<dbReference type="EMBL" id="GHWJ01010855">
    <property type="protein sequence ID" value="NOV43592.1"/>
    <property type="molecule type" value="Transcribed_RNA"/>
</dbReference>
<reference evidence="2" key="1">
    <citation type="submission" date="2019-09" db="EMBL/GenBank/DDBJ databases">
        <title>Organ-specific transcriptomic study of the physiology of the cattle tick, Rhipicephalus microplus.</title>
        <authorList>
            <person name="Tirloni L."/>
            <person name="Braz G."/>
            <person name="Gandara A.C.P."/>
            <person name="Sabadin G.A."/>
            <person name="da Silva R.M."/>
            <person name="Guizzo M.G."/>
            <person name="Machado J.A."/>
            <person name="Costa E.P."/>
            <person name="Gomes H.F."/>
            <person name="Moraes J."/>
            <person name="Mota M.B.S."/>
            <person name="Mesquita R.D."/>
            <person name="Alvarenga P.H."/>
            <person name="Alves F."/>
            <person name="Seixas A."/>
            <person name="da Fonseca R.N."/>
            <person name="Fogaca A."/>
            <person name="Logullo C."/>
            <person name="Tanaka A."/>
            <person name="Daffre S."/>
            <person name="Termignoni C."/>
            <person name="Vaz I.S.Jr."/>
            <person name="Oliveira P.L."/>
            <person name="Ribeiro J.M."/>
        </authorList>
    </citation>
    <scope>NUCLEOTIDE SEQUENCE</scope>
    <source>
        <strain evidence="2">Porto Alegre</strain>
    </source>
</reference>
<feature type="signal peptide" evidence="1">
    <location>
        <begin position="1"/>
        <end position="18"/>
    </location>
</feature>
<dbReference type="AlphaFoldDB" id="A0A6M2DBR3"/>
<evidence type="ECO:0000313" key="2">
    <source>
        <dbReference type="EMBL" id="NOV43592.1"/>
    </source>
</evidence>
<organism evidence="2">
    <name type="scientific">Rhipicephalus microplus</name>
    <name type="common">Cattle tick</name>
    <name type="synonym">Boophilus microplus</name>
    <dbReference type="NCBI Taxonomy" id="6941"/>
    <lineage>
        <taxon>Eukaryota</taxon>
        <taxon>Metazoa</taxon>
        <taxon>Ecdysozoa</taxon>
        <taxon>Arthropoda</taxon>
        <taxon>Chelicerata</taxon>
        <taxon>Arachnida</taxon>
        <taxon>Acari</taxon>
        <taxon>Parasitiformes</taxon>
        <taxon>Ixodida</taxon>
        <taxon>Ixodoidea</taxon>
        <taxon>Ixodidae</taxon>
        <taxon>Rhipicephalinae</taxon>
        <taxon>Rhipicephalus</taxon>
        <taxon>Boophilus</taxon>
    </lineage>
</organism>
<evidence type="ECO:0000256" key="1">
    <source>
        <dbReference type="SAM" id="SignalP"/>
    </source>
</evidence>
<name>A0A6M2DBR3_RHIMP</name>
<keyword evidence="1" id="KW-0732">Signal</keyword>
<feature type="chain" id="PRO_5027090963" evidence="1">
    <location>
        <begin position="19"/>
        <end position="69"/>
    </location>
</feature>
<protein>
    <submittedName>
        <fullName evidence="2">Putative secreted protein</fullName>
    </submittedName>
</protein>
<proteinExistence type="predicted"/>
<sequence length="69" mass="7391">MHWCSVMLLILSVLYTEAADNQLGDVDRVVSDIFNNIVTVVDAAIKEIAGLFGLGPPVRALTPLKVVPA</sequence>